<evidence type="ECO:0000256" key="24">
    <source>
        <dbReference type="PROSITE-ProRule" id="PRU00169"/>
    </source>
</evidence>
<evidence type="ECO:0000256" key="25">
    <source>
        <dbReference type="SAM" id="Coils"/>
    </source>
</evidence>
<evidence type="ECO:0000256" key="3">
    <source>
        <dbReference type="ARBA" id="ARBA00007878"/>
    </source>
</evidence>
<comment type="similarity">
    <text evidence="3">Belongs to the eIF-2B gamma/epsilon subunits family.</text>
</comment>
<dbReference type="GO" id="GO:0005634">
    <property type="term" value="C:nucleus"/>
    <property type="evidence" value="ECO:0007669"/>
    <property type="project" value="UniProtKB-SubCell"/>
</dbReference>
<evidence type="ECO:0000256" key="4">
    <source>
        <dbReference type="ARBA" id="ARBA00011233"/>
    </source>
</evidence>
<keyword evidence="6" id="KW-0963">Cytoplasm</keyword>
<dbReference type="Pfam" id="PF00447">
    <property type="entry name" value="HSF_DNA-bind"/>
    <property type="match status" value="1"/>
</dbReference>
<evidence type="ECO:0000256" key="15">
    <source>
        <dbReference type="ARBA" id="ARBA00023242"/>
    </source>
</evidence>
<dbReference type="Gene3D" id="1.10.10.10">
    <property type="entry name" value="Winged helix-like DNA-binding domain superfamily/Winged helix DNA-binding domain"/>
    <property type="match status" value="1"/>
</dbReference>
<dbReference type="InterPro" id="IPR035543">
    <property type="entry name" value="eIF-2B_epsilon_N"/>
</dbReference>
<dbReference type="InterPro" id="IPR001789">
    <property type="entry name" value="Sig_transdc_resp-reg_receiver"/>
</dbReference>
<evidence type="ECO:0000256" key="8">
    <source>
        <dbReference type="ARBA" id="ARBA00022553"/>
    </source>
</evidence>
<gene>
    <name evidence="29" type="ORF">BTJ68_03963</name>
</gene>
<dbReference type="Pfam" id="PF00072">
    <property type="entry name" value="Response_reg"/>
    <property type="match status" value="1"/>
</dbReference>
<dbReference type="PANTHER" id="PTHR45887">
    <property type="entry name" value="TRANSLATION INITIATION FACTOR EIF-2B SUBUNIT EPSILON"/>
    <property type="match status" value="1"/>
</dbReference>
<evidence type="ECO:0000256" key="6">
    <source>
        <dbReference type="ARBA" id="ARBA00022490"/>
    </source>
</evidence>
<feature type="region of interest" description="Disordered" evidence="26">
    <location>
        <begin position="202"/>
        <end position="237"/>
    </location>
</feature>
<evidence type="ECO:0000256" key="9">
    <source>
        <dbReference type="ARBA" id="ARBA00022917"/>
    </source>
</evidence>
<feature type="region of interest" description="Disordered" evidence="26">
    <location>
        <begin position="589"/>
        <end position="614"/>
    </location>
</feature>
<evidence type="ECO:0000256" key="22">
    <source>
        <dbReference type="ARBA" id="ARBA00061465"/>
    </source>
</evidence>
<evidence type="ECO:0000313" key="29">
    <source>
        <dbReference type="EMBL" id="OTA35851.1"/>
    </source>
</evidence>
<evidence type="ECO:0000256" key="21">
    <source>
        <dbReference type="ARBA" id="ARBA00057149"/>
    </source>
</evidence>
<feature type="compositionally biased region" description="Acidic residues" evidence="26">
    <location>
        <begin position="1075"/>
        <end position="1095"/>
    </location>
</feature>
<dbReference type="Gene3D" id="3.40.50.2300">
    <property type="match status" value="1"/>
</dbReference>
<dbReference type="SMART" id="SM00448">
    <property type="entry name" value="REC"/>
    <property type="match status" value="1"/>
</dbReference>
<dbReference type="InterPro" id="IPR036388">
    <property type="entry name" value="WH-like_DNA-bd_sf"/>
</dbReference>
<evidence type="ECO:0000256" key="1">
    <source>
        <dbReference type="ARBA" id="ARBA00004123"/>
    </source>
</evidence>
<accession>A0A1Z5TIV3</accession>
<evidence type="ECO:0000256" key="5">
    <source>
        <dbReference type="ARBA" id="ARBA00018601"/>
    </source>
</evidence>
<feature type="coiled-coil region" evidence="25">
    <location>
        <begin position="136"/>
        <end position="170"/>
    </location>
</feature>
<evidence type="ECO:0000256" key="7">
    <source>
        <dbReference type="ARBA" id="ARBA00022540"/>
    </source>
</evidence>
<organism evidence="29 30">
    <name type="scientific">Hortaea werneckii EXF-2000</name>
    <dbReference type="NCBI Taxonomy" id="1157616"/>
    <lineage>
        <taxon>Eukaryota</taxon>
        <taxon>Fungi</taxon>
        <taxon>Dikarya</taxon>
        <taxon>Ascomycota</taxon>
        <taxon>Pezizomycotina</taxon>
        <taxon>Dothideomycetes</taxon>
        <taxon>Dothideomycetidae</taxon>
        <taxon>Mycosphaerellales</taxon>
        <taxon>Teratosphaeriaceae</taxon>
        <taxon>Hortaea</taxon>
    </lineage>
</organism>
<dbReference type="CDD" id="cd11558">
    <property type="entry name" value="W2_eIF2B_epsilon"/>
    <property type="match status" value="1"/>
</dbReference>
<evidence type="ECO:0000259" key="28">
    <source>
        <dbReference type="PROSITE" id="PS51363"/>
    </source>
</evidence>
<evidence type="ECO:0000256" key="14">
    <source>
        <dbReference type="ARBA" id="ARBA00023163"/>
    </source>
</evidence>
<dbReference type="CDD" id="cd17546">
    <property type="entry name" value="REC_hyHK_CKI1_RcsC-like"/>
    <property type="match status" value="1"/>
</dbReference>
<dbReference type="Proteomes" id="UP000194280">
    <property type="component" value="Unassembled WGS sequence"/>
</dbReference>
<dbReference type="OrthoDB" id="424572at2759"/>
<dbReference type="PROSITE" id="PS00434">
    <property type="entry name" value="HSF_DOMAIN"/>
    <property type="match status" value="1"/>
</dbReference>
<evidence type="ECO:0000256" key="13">
    <source>
        <dbReference type="ARBA" id="ARBA00023125"/>
    </source>
</evidence>
<evidence type="ECO:0000256" key="19">
    <source>
        <dbReference type="ARBA" id="ARBA00044345"/>
    </source>
</evidence>
<dbReference type="VEuPathDB" id="FungiDB:BTJ68_03963"/>
<dbReference type="CDD" id="cd04197">
    <property type="entry name" value="eIF-2B_epsilon_N"/>
    <property type="match status" value="1"/>
</dbReference>
<keyword evidence="15" id="KW-0539">Nucleus</keyword>
<evidence type="ECO:0000256" key="18">
    <source>
        <dbReference type="ARBA" id="ARBA00044144"/>
    </source>
</evidence>
<dbReference type="InterPro" id="IPR011004">
    <property type="entry name" value="Trimer_LpxA-like_sf"/>
</dbReference>
<dbReference type="FunFam" id="1.10.10.10:FF:000380">
    <property type="entry name" value="Transcription factor SKN7"/>
    <property type="match status" value="1"/>
</dbReference>
<dbReference type="FunCoup" id="A0A1Z5TIV3">
    <property type="interactions" value="2035"/>
</dbReference>
<dbReference type="GO" id="GO:0000160">
    <property type="term" value="P:phosphorelay signal transduction system"/>
    <property type="evidence" value="ECO:0007669"/>
    <property type="project" value="UniProtKB-KW"/>
</dbReference>
<dbReference type="InterPro" id="IPR005835">
    <property type="entry name" value="NTP_transferase_dom"/>
</dbReference>
<dbReference type="PROSITE" id="PS51363">
    <property type="entry name" value="W2"/>
    <property type="match status" value="1"/>
</dbReference>
<evidence type="ECO:0000259" key="27">
    <source>
        <dbReference type="PROSITE" id="PS50110"/>
    </source>
</evidence>
<dbReference type="FunFam" id="3.90.550.10:FF:000066">
    <property type="entry name" value="Translation initiation factor eIF-2B subunit epsilon"/>
    <property type="match status" value="1"/>
</dbReference>
<dbReference type="InterPro" id="IPR016024">
    <property type="entry name" value="ARM-type_fold"/>
</dbReference>
<keyword evidence="13" id="KW-0238">DNA-binding</keyword>
<feature type="region of interest" description="Disordered" evidence="26">
    <location>
        <begin position="1280"/>
        <end position="1303"/>
    </location>
</feature>
<dbReference type="GO" id="GO:0005851">
    <property type="term" value="C:eukaryotic translation initiation factor 2B complex"/>
    <property type="evidence" value="ECO:0007669"/>
    <property type="project" value="TreeGrafter"/>
</dbReference>
<dbReference type="GO" id="GO:0031369">
    <property type="term" value="F:translation initiation factor binding"/>
    <property type="evidence" value="ECO:0007669"/>
    <property type="project" value="InterPro"/>
</dbReference>
<sequence>MEGSQGPAPNNSSDFVRKLYKMLENPQDESVVRWGNEGDSFVVLENEKFTKHILPKHFKHSNFASFVRQLNKYDFHKVRHNNEEGGQSPYGPGAWEFKHPDFKMNNKDALDNIRRKAPAPRKPNPIADELIPTQQMDLVNTQLMATQQQLQQLQERYNELSMHHSMLLQELIGVQKTVVNHEHVMGYVMNFLNSVDAQRRRESKVGNPFAPNGASAPGATSEGRPQQPMPDEDIPASPLQHASKLLSEVNADHILNTRNLEQMNETHMRMNAALTTPPPDLAQRNGTRSSSRGAPPHSATSSTSMSYGELDNMVYPIGQTQGIDPMYSEHIHNIPYQVPPKAQEGNVAPQQEVSRKKSTTIDPGWIRQPQILLVEDDQTCRRIGGKFLYAFHCSIDSALDGLEAVNKMNAGAKYDLVLMDIIMPNLDGVSATHLIRQFDNTPIIAMTSNIRSDDISMYFQHGMNDVLPKPFTKEGLLSMLEKHLSHLKKQPPGVQVMPPPDALNSAKRSMKSEDSPATSPATVSNWNSPGGFTVLILCKGPCLLSKYTIKDRRLKWAARHVKGRHRDILVSKVRLILSNTDEVYQTYRERMPPKGKKGANAGKGKQGEEEPEEPLQAVILADSYETRFNPFTLEKPRCLLPLANTPLIEYTCELLANAGVEEVFLYSGNHTDQVEEYLQHSKWTKDTSPFSLEIIRSTSRSIGDAMRDLDQKQLIKGDFICVYGDVVANVPLEAALSAHKARRAKDKKSIMTMVLREAGDYHRTKSQHMRPCFVVDPTTDACVHYEQMKPHETPKLDVPDEVLKEHVEIDVREDLIDCGIDICTPEVLAQWSDNFDWQMPRRGFVHGVLKDFETFQLTIHTHIVREGYAARVKNLQAYDAISKDIVSRWAYPLSPDTNLLPDQSYQLQRGGVYKEDGVFLARSSVISRKSVLGKATSIGDASVISNSIIGRRCVIGKRVRIEGAYIWDDARIGDDTVIDTAIVASEASVGRGCRVEKGALLSYGVNIANGTTVKGNTRVTRLKRKRGYEEDEVVKGQTDTTIVGEGGNGFELDFDDDEEEAYESMLAGAQQMALETEDDTSSQFSDEEDDEEDDLDHEHHRSASRSESFTSIGSDESGEAKRSAADFHHEAANSIFDSLQKGQDPDTIQLELKALTLAANAEGKQIRRAVAVAFAKRMANLVETGKSAKEAASSTVSSNQLLVERCVDADSAEEQVEFLLFLQTDLVHRQQGPKLLLFASFQLANNDLADADGFREWWEDERSSASDELKSVKAETKQVVDFLQDQEESSDEDDDDDDDDDED</sequence>
<dbReference type="PRINTS" id="PR00056">
    <property type="entry name" value="HSFDOMAIN"/>
</dbReference>
<evidence type="ECO:0000256" key="10">
    <source>
        <dbReference type="ARBA" id="ARBA00023012"/>
    </source>
</evidence>
<feature type="compositionally biased region" description="Acidic residues" evidence="26">
    <location>
        <begin position="1284"/>
        <end position="1303"/>
    </location>
</feature>
<dbReference type="GO" id="GO:0005085">
    <property type="term" value="F:guanyl-nucleotide exchange factor activity"/>
    <property type="evidence" value="ECO:0007669"/>
    <property type="project" value="InterPro"/>
</dbReference>
<dbReference type="Pfam" id="PF02020">
    <property type="entry name" value="W2"/>
    <property type="match status" value="1"/>
</dbReference>
<dbReference type="InterPro" id="IPR051956">
    <property type="entry name" value="eIF2B_epsilon"/>
</dbReference>
<protein>
    <recommendedName>
        <fullName evidence="5">Mannose-1-phosphate guanyltransferase</fullName>
    </recommendedName>
    <alternativeName>
        <fullName evidence="17">GDP-mannose pyrophosphorylase</fullName>
    </alternativeName>
    <alternativeName>
        <fullName evidence="16">GTP-mannose-1-phosphate guanylyltransferase</fullName>
    </alternativeName>
    <alternativeName>
        <fullName evidence="23">Transcription factor SKN7</fullName>
    </alternativeName>
    <alternativeName>
        <fullName evidence="18">Translation initiation factor eIF2B subunit epsilon</fullName>
    </alternativeName>
    <alternativeName>
        <fullName evidence="19">eIF2B GDP-GTP exchange factor subunit epsilon</fullName>
    </alternativeName>
</protein>
<evidence type="ECO:0000256" key="11">
    <source>
        <dbReference type="ARBA" id="ARBA00023015"/>
    </source>
</evidence>
<dbReference type="EMBL" id="MUNK01000039">
    <property type="protein sequence ID" value="OTA35851.1"/>
    <property type="molecule type" value="Genomic_DNA"/>
</dbReference>
<feature type="domain" description="Response regulatory" evidence="27">
    <location>
        <begin position="370"/>
        <end position="484"/>
    </location>
</feature>
<keyword evidence="11" id="KW-0805">Transcription regulation</keyword>
<keyword evidence="7" id="KW-0396">Initiation factor</keyword>
<feature type="region of interest" description="Disordered" evidence="26">
    <location>
        <begin position="1072"/>
        <end position="1124"/>
    </location>
</feature>
<comment type="function">
    <text evidence="21">Transcription factor that is part of a SLN1-YPD1-SKN7 two-component regulatory system, which controls gene expression in response to changes in the osmolarity of the extracellular environment. Under low osmotic conditions, phosphorylated and activated by the phosphorelay intermediate protein YPD1. Also activated in response to oxidative stress, independent on the two-component regulatory system. Regulates heat shock genes in response to oxidative stress and genes involved in cell wall integrity in response to osmotic changes.</text>
</comment>
<dbReference type="InterPro" id="IPR000232">
    <property type="entry name" value="HSF_DNA-bd"/>
</dbReference>
<dbReference type="CDD" id="cd05787">
    <property type="entry name" value="LbH_eIF2B_epsilon"/>
    <property type="match status" value="1"/>
</dbReference>
<evidence type="ECO:0000256" key="20">
    <source>
        <dbReference type="ARBA" id="ARBA00046432"/>
    </source>
</evidence>
<dbReference type="PROSITE" id="PS50110">
    <property type="entry name" value="RESPONSE_REGULATORY"/>
    <property type="match status" value="1"/>
</dbReference>
<keyword evidence="30" id="KW-1185">Reference proteome</keyword>
<dbReference type="SUPFAM" id="SSF53448">
    <property type="entry name" value="Nucleotide-diphospho-sugar transferases"/>
    <property type="match status" value="1"/>
</dbReference>
<dbReference type="InterPro" id="IPR029044">
    <property type="entry name" value="Nucleotide-diphossugar_trans"/>
</dbReference>
<dbReference type="GO" id="GO:0003700">
    <property type="term" value="F:DNA-binding transcription factor activity"/>
    <property type="evidence" value="ECO:0007669"/>
    <property type="project" value="InterPro"/>
</dbReference>
<evidence type="ECO:0000256" key="17">
    <source>
        <dbReference type="ARBA" id="ARBA00031190"/>
    </source>
</evidence>
<evidence type="ECO:0000256" key="12">
    <source>
        <dbReference type="ARBA" id="ARBA00023054"/>
    </source>
</evidence>
<dbReference type="Pfam" id="PF25084">
    <property type="entry name" value="LbH_EIF2B"/>
    <property type="match status" value="1"/>
</dbReference>
<dbReference type="InParanoid" id="A0A1Z5TIV3"/>
<keyword evidence="8 24" id="KW-0597">Phosphoprotein</keyword>
<dbReference type="InterPro" id="IPR056764">
    <property type="entry name" value="LbH_EIF2B3/5"/>
</dbReference>
<dbReference type="GO" id="GO:0043565">
    <property type="term" value="F:sequence-specific DNA binding"/>
    <property type="evidence" value="ECO:0007669"/>
    <property type="project" value="InterPro"/>
</dbReference>
<proteinExistence type="inferred from homology"/>
<dbReference type="Gene3D" id="1.25.40.180">
    <property type="match status" value="1"/>
</dbReference>
<dbReference type="InterPro" id="IPR036390">
    <property type="entry name" value="WH_DNA-bd_sf"/>
</dbReference>
<dbReference type="Pfam" id="PF00483">
    <property type="entry name" value="NTP_transferase"/>
    <property type="match status" value="1"/>
</dbReference>
<keyword evidence="12 25" id="KW-0175">Coiled coil</keyword>
<dbReference type="SUPFAM" id="SSF52172">
    <property type="entry name" value="CheY-like"/>
    <property type="match status" value="1"/>
</dbReference>
<comment type="subunit">
    <text evidence="4">Homotrimer.</text>
</comment>
<evidence type="ECO:0000256" key="16">
    <source>
        <dbReference type="ARBA" id="ARBA00030179"/>
    </source>
</evidence>
<keyword evidence="9" id="KW-0648">Protein biosynthesis</keyword>
<comment type="caution">
    <text evidence="29">The sequence shown here is derived from an EMBL/GenBank/DDBJ whole genome shotgun (WGS) entry which is preliminary data.</text>
</comment>
<dbReference type="GO" id="GO:0005829">
    <property type="term" value="C:cytosol"/>
    <property type="evidence" value="ECO:0007669"/>
    <property type="project" value="UniProtKB-SubCell"/>
</dbReference>
<comment type="similarity">
    <text evidence="22">Belongs to the SKN7 family.</text>
</comment>
<dbReference type="FunFam" id="3.40.50.2300:FF:000212">
    <property type="entry name" value="Stress response regulator/HFS transcription factor"/>
    <property type="match status" value="1"/>
</dbReference>
<feature type="region of interest" description="Disordered" evidence="26">
    <location>
        <begin position="489"/>
        <end position="523"/>
    </location>
</feature>
<evidence type="ECO:0000256" key="23">
    <source>
        <dbReference type="ARBA" id="ARBA00070291"/>
    </source>
</evidence>
<reference evidence="29 30" key="1">
    <citation type="submission" date="2017-01" db="EMBL/GenBank/DDBJ databases">
        <title>The recent genome duplication of the halophilic yeast Hortaea werneckii: insights from long-read sequencing.</title>
        <authorList>
            <person name="Sinha S."/>
            <person name="Flibotte S."/>
            <person name="Neira M."/>
            <person name="Lenassi M."/>
            <person name="Gostincar C."/>
            <person name="Stajich J.E."/>
            <person name="Nislow C.E."/>
        </authorList>
    </citation>
    <scope>NUCLEOTIDE SEQUENCE [LARGE SCALE GENOMIC DNA]</scope>
    <source>
        <strain evidence="29 30">EXF-2000</strain>
    </source>
</reference>
<dbReference type="Gene3D" id="3.90.550.10">
    <property type="entry name" value="Spore Coat Polysaccharide Biosynthesis Protein SpsA, Chain A"/>
    <property type="match status" value="1"/>
</dbReference>
<dbReference type="InterPro" id="IPR011006">
    <property type="entry name" value="CheY-like_superfamily"/>
</dbReference>
<dbReference type="GO" id="GO:0003743">
    <property type="term" value="F:translation initiation factor activity"/>
    <property type="evidence" value="ECO:0007669"/>
    <property type="project" value="UniProtKB-KW"/>
</dbReference>
<dbReference type="STRING" id="1157616.A0A1Z5TIV3"/>
<name>A0A1Z5TIV3_HORWE</name>
<dbReference type="InterPro" id="IPR003307">
    <property type="entry name" value="W2_domain"/>
</dbReference>
<comment type="subunit">
    <text evidence="20">Component of the translation initiation factor 2B (eIF2B) complex which is a heterodecamer of two sets of five different subunits: alpha, beta, gamma, delta and epsilon. Subunits alpha, beta and delta comprise a regulatory subcomplex and subunits epsilon and gamma comprise a catalytic subcomplex. Within the complex, the hexameric regulatory complex resides at the center, with the two heterodimeric catalytic subcomplexes bound on opposite sides.</text>
</comment>
<dbReference type="InterPro" id="IPR044123">
    <property type="entry name" value="W2_eIF2B_epsilon"/>
</dbReference>
<dbReference type="PANTHER" id="PTHR45887:SF1">
    <property type="entry name" value="TRANSLATION INITIATION FACTOR EIF-2B SUBUNIT EPSILON"/>
    <property type="match status" value="1"/>
</dbReference>
<evidence type="ECO:0000313" key="30">
    <source>
        <dbReference type="Proteomes" id="UP000194280"/>
    </source>
</evidence>
<comment type="subcellular location">
    <subcellularLocation>
        <location evidence="2">Cytoplasm</location>
        <location evidence="2">Cytosol</location>
    </subcellularLocation>
    <subcellularLocation>
        <location evidence="1">Nucleus</location>
    </subcellularLocation>
</comment>
<feature type="modified residue" description="4-aspartylphosphate" evidence="24">
    <location>
        <position position="420"/>
    </location>
</feature>
<dbReference type="SMART" id="SM00415">
    <property type="entry name" value="HSF"/>
    <property type="match status" value="1"/>
</dbReference>
<keyword evidence="14" id="KW-0804">Transcription</keyword>
<evidence type="ECO:0000256" key="2">
    <source>
        <dbReference type="ARBA" id="ARBA00004514"/>
    </source>
</evidence>
<feature type="region of interest" description="Disordered" evidence="26">
    <location>
        <begin position="273"/>
        <end position="305"/>
    </location>
</feature>
<dbReference type="Gene3D" id="2.160.10.10">
    <property type="entry name" value="Hexapeptide repeat proteins"/>
    <property type="match status" value="1"/>
</dbReference>
<feature type="region of interest" description="Disordered" evidence="26">
    <location>
        <begin position="1027"/>
        <end position="1053"/>
    </location>
</feature>
<keyword evidence="10" id="KW-0902">Two-component regulatory system</keyword>
<dbReference type="SUPFAM" id="SSF48371">
    <property type="entry name" value="ARM repeat"/>
    <property type="match status" value="1"/>
</dbReference>
<dbReference type="SUPFAM" id="SSF46785">
    <property type="entry name" value="Winged helix' DNA-binding domain"/>
    <property type="match status" value="1"/>
</dbReference>
<feature type="domain" description="W2" evidence="28">
    <location>
        <begin position="1121"/>
        <end position="1293"/>
    </location>
</feature>
<dbReference type="SUPFAM" id="SSF51161">
    <property type="entry name" value="Trimeric LpxA-like enzymes"/>
    <property type="match status" value="1"/>
</dbReference>
<evidence type="ECO:0000256" key="26">
    <source>
        <dbReference type="SAM" id="MobiDB-lite"/>
    </source>
</evidence>
<feature type="compositionally biased region" description="Polar residues" evidence="26">
    <location>
        <begin position="284"/>
        <end position="305"/>
    </location>
</feature>